<comment type="similarity">
    <text evidence="1">Belongs to the glycosyl hydrolase 13 family.</text>
</comment>
<dbReference type="OrthoDB" id="9761875at2"/>
<dbReference type="Pfam" id="PF00128">
    <property type="entry name" value="Alpha-amylase"/>
    <property type="match status" value="1"/>
</dbReference>
<name>A0A7V7QM16_9FIRM</name>
<reference evidence="3 4" key="2">
    <citation type="submission" date="2020-02" db="EMBL/GenBank/DDBJ databases">
        <title>Candidatus Galacturonibacter soehngenii shows hetero-acetogenic catabolism of galacturonic acid but lacks a canonical carbon monoxide dehydrogenase/acetyl-CoA synthase complex.</title>
        <authorList>
            <person name="Diender M."/>
            <person name="Stouten G.R."/>
            <person name="Petersen J.F."/>
            <person name="Nielsen P.H."/>
            <person name="Dueholm M.S."/>
            <person name="Pronk J.T."/>
            <person name="Van Loosdrecht M.C.M."/>
        </authorList>
    </citation>
    <scope>NUCLEOTIDE SEQUENCE [LARGE SCALE GENOMIC DNA]</scope>
    <source>
        <strain evidence="3">GalUA</strain>
    </source>
</reference>
<proteinExistence type="inferred from homology"/>
<organism evidence="3 4">
    <name type="scientific">Candidatus Galacturonatibacter soehngenii</name>
    <dbReference type="NCBI Taxonomy" id="2307010"/>
    <lineage>
        <taxon>Bacteria</taxon>
        <taxon>Bacillati</taxon>
        <taxon>Bacillota</taxon>
        <taxon>Clostridia</taxon>
        <taxon>Lachnospirales</taxon>
        <taxon>Lachnospiraceae</taxon>
        <taxon>Candidatus Galacturonatibacter</taxon>
    </lineage>
</organism>
<feature type="domain" description="Glycosyl hydrolase family 13 catalytic" evidence="2">
    <location>
        <begin position="144"/>
        <end position="494"/>
    </location>
</feature>
<dbReference type="InterPro" id="IPR013783">
    <property type="entry name" value="Ig-like_fold"/>
</dbReference>
<sequence>MITDGNGKRKVLVSKGITTTLGVTIYQEGINFAVSVKEGIACRLLLYPYGKSEPILDYRFDESKKVGDIHTVFVKNLDLLRYEYVYLLDDEIYLDPYARILTGREEWGKVVAKSDLRCAFDLEEFDWEGDRPLTIPYHQVILYSLHVRGFTMHPTSKVKHKGTFEGIIEKIPYLKELGVNQIELMPSYEFDEIIPRRENNMEFTKYLPDRQYTINYWGYTKANYFAPKASYASGKDSVKAFKSMVKELHKNKIEVIMEFYFGEEVNQNTIVDCVKYWVEEYHIDGVHINSNGVPTTLLATMPRLSNTKIMTEDFDFTRIYKEENYPLNKNLAQYNDGFLIDARRFLKGDEDILNNFTNRMRKNPRYCGVINYIASHNGFNLMDLVSYDVKHNEANGENNKDGTNYNYSWNCGVEGTTRKKAVLKLRKKQIKNAYLLFLFSQGVPMINSGDEFGHTQQGNNNPYCQDNEITWIDWNNIKKQKELFDYIKTLIRFRNEHPILHMSKELKIMDYLCCGYPDLSYHGEKAWYPDFGLESKQIGVMYCGKYVLKENKKEDDFIYIAFNMNWEPKEFSLPSLPPNKKWRIVFDTSLEEPIDKVITIQRNLNVKEKSIVVLIGK</sequence>
<dbReference type="InterPro" id="IPR014756">
    <property type="entry name" value="Ig_E-set"/>
</dbReference>
<dbReference type="PANTHER" id="PTHR43002">
    <property type="entry name" value="GLYCOGEN DEBRANCHING ENZYME"/>
    <property type="match status" value="1"/>
</dbReference>
<reference evidence="3 4" key="1">
    <citation type="submission" date="2019-09" db="EMBL/GenBank/DDBJ databases">
        <authorList>
            <person name="Valk L.C."/>
        </authorList>
    </citation>
    <scope>NUCLEOTIDE SEQUENCE [LARGE SCALE GENOMIC DNA]</scope>
    <source>
        <strain evidence="3">GalUA</strain>
    </source>
</reference>
<dbReference type="SUPFAM" id="SSF51445">
    <property type="entry name" value="(Trans)glycosidases"/>
    <property type="match status" value="1"/>
</dbReference>
<protein>
    <submittedName>
        <fullName evidence="3">Alpha-amylase</fullName>
    </submittedName>
</protein>
<evidence type="ECO:0000256" key="1">
    <source>
        <dbReference type="ARBA" id="ARBA00008061"/>
    </source>
</evidence>
<dbReference type="Gene3D" id="3.20.20.80">
    <property type="entry name" value="Glycosidases"/>
    <property type="match status" value="2"/>
</dbReference>
<evidence type="ECO:0000313" key="4">
    <source>
        <dbReference type="Proteomes" id="UP000461768"/>
    </source>
</evidence>
<dbReference type="SUPFAM" id="SSF81296">
    <property type="entry name" value="E set domains"/>
    <property type="match status" value="1"/>
</dbReference>
<dbReference type="EMBL" id="WAGX01000004">
    <property type="protein sequence ID" value="KAB1439380.1"/>
    <property type="molecule type" value="Genomic_DNA"/>
</dbReference>
<dbReference type="InterPro" id="IPR006047">
    <property type="entry name" value="GH13_cat_dom"/>
</dbReference>
<dbReference type="SUPFAM" id="SSF51011">
    <property type="entry name" value="Glycosyl hydrolase domain"/>
    <property type="match status" value="1"/>
</dbReference>
<comment type="caution">
    <text evidence="3">The sequence shown here is derived from an EMBL/GenBank/DDBJ whole genome shotgun (WGS) entry which is preliminary data.</text>
</comment>
<dbReference type="Proteomes" id="UP000461768">
    <property type="component" value="Unassembled WGS sequence"/>
</dbReference>
<dbReference type="RefSeq" id="WP_151141817.1">
    <property type="nucleotide sequence ID" value="NZ_WAGX01000004.1"/>
</dbReference>
<dbReference type="InterPro" id="IPR017853">
    <property type="entry name" value="GH"/>
</dbReference>
<gene>
    <name evidence="3" type="ORF">F7O84_02995</name>
</gene>
<accession>A0A7V7QM16</accession>
<dbReference type="Gene3D" id="2.60.40.1180">
    <property type="entry name" value="Golgi alpha-mannosidase II"/>
    <property type="match status" value="1"/>
</dbReference>
<dbReference type="Gene3D" id="2.60.40.10">
    <property type="entry name" value="Immunoglobulins"/>
    <property type="match status" value="1"/>
</dbReference>
<evidence type="ECO:0000313" key="3">
    <source>
        <dbReference type="EMBL" id="KAB1439380.1"/>
    </source>
</evidence>
<keyword evidence="4" id="KW-1185">Reference proteome</keyword>
<dbReference type="SMART" id="SM00642">
    <property type="entry name" value="Aamy"/>
    <property type="match status" value="1"/>
</dbReference>
<evidence type="ECO:0000259" key="2">
    <source>
        <dbReference type="SMART" id="SM00642"/>
    </source>
</evidence>
<dbReference type="InterPro" id="IPR048650">
    <property type="entry name" value="ISOA1-3-like_C"/>
</dbReference>
<dbReference type="Pfam" id="PF21156">
    <property type="entry name" value="ISOA1-3_C"/>
    <property type="match status" value="1"/>
</dbReference>
<dbReference type="GO" id="GO:0005975">
    <property type="term" value="P:carbohydrate metabolic process"/>
    <property type="evidence" value="ECO:0007669"/>
    <property type="project" value="InterPro"/>
</dbReference>
<dbReference type="AlphaFoldDB" id="A0A7V7QM16"/>
<dbReference type="InterPro" id="IPR013780">
    <property type="entry name" value="Glyco_hydro_b"/>
</dbReference>